<dbReference type="RefSeq" id="WP_175249965.1">
    <property type="nucleotide sequence ID" value="NZ_JBHSXS010000007.1"/>
</dbReference>
<dbReference type="InterPro" id="IPR051209">
    <property type="entry name" value="FAD-bind_Monooxygenase_sf"/>
</dbReference>
<protein>
    <submittedName>
        <fullName evidence="5">Flavin-containing monooxygenase</fullName>
        <ecNumber evidence="5">1.14.13.-</ecNumber>
    </submittedName>
</protein>
<keyword evidence="6" id="KW-1185">Reference proteome</keyword>
<dbReference type="EC" id="1.14.13.-" evidence="5"/>
<evidence type="ECO:0000256" key="3">
    <source>
        <dbReference type="ARBA" id="ARBA00022827"/>
    </source>
</evidence>
<keyword evidence="3" id="KW-0274">FAD</keyword>
<dbReference type="Pfam" id="PF00743">
    <property type="entry name" value="FMO-like"/>
    <property type="match status" value="1"/>
</dbReference>
<dbReference type="SUPFAM" id="SSF51905">
    <property type="entry name" value="FAD/NAD(P)-binding domain"/>
    <property type="match status" value="1"/>
</dbReference>
<evidence type="ECO:0000256" key="2">
    <source>
        <dbReference type="ARBA" id="ARBA00022630"/>
    </source>
</evidence>
<dbReference type="PRINTS" id="PR00469">
    <property type="entry name" value="PNDRDTASEII"/>
</dbReference>
<proteinExistence type="inferred from homology"/>
<comment type="similarity">
    <text evidence="1">Belongs to the FAD-binding monooxygenase family.</text>
</comment>
<dbReference type="EMBL" id="JBHSXS010000007">
    <property type="protein sequence ID" value="MFC6881231.1"/>
    <property type="molecule type" value="Genomic_DNA"/>
</dbReference>
<reference evidence="6" key="1">
    <citation type="journal article" date="2019" name="Int. J. Syst. Evol. Microbiol.">
        <title>The Global Catalogue of Microorganisms (GCM) 10K type strain sequencing project: providing services to taxonomists for standard genome sequencing and annotation.</title>
        <authorList>
            <consortium name="The Broad Institute Genomics Platform"/>
            <consortium name="The Broad Institute Genome Sequencing Center for Infectious Disease"/>
            <person name="Wu L."/>
            <person name="Ma J."/>
        </authorList>
    </citation>
    <scope>NUCLEOTIDE SEQUENCE [LARGE SCALE GENOMIC DNA]</scope>
    <source>
        <strain evidence="6">JCM 3369</strain>
    </source>
</reference>
<sequence length="484" mass="53403">MGEPRIVIVGAGMSGLCMGVLLKRAGLRDFTVYEKGGSAGGTWRDNTYPGLTCDVPSRFYQFTFAPNPGWTRLYSPGAEIRAYLDRVADAHGLREHIVFGAEVTGAEHRAGRWHVAVAGPGGAATADEADFLVTATGVLHHPRLPEIPGLDSFAGPCFHSARWDHSADPRGRRVAVVGTGSTGVQITTALAGTAGRLLLFQRTAQWILPTPNRRYGRLTRAAHRALPRLDRLGYRWYEFLISAVLSRALVRDGWQRRLIGRLVRRNLAKVRDPDLRRRLTPPDEPMCKRLIASDGFYDAVQRDDVDVVTSPIDHVEPRGIVTADGTLHEADVLVLATGFDAHAYVRPMTVTGPDGRTLEDAWADGPRAYRTVALPGFPNFFMLMGPHSPIGNYSLIAIAEAQAAYILGWIRRHRAGLVKTAAPTAEATDRFNDALRRALPRTIWTSGCASWYLGRDGLPELWPWTPRAHARMLREPALRDFETT</sequence>
<dbReference type="PANTHER" id="PTHR42877">
    <property type="entry name" value="L-ORNITHINE N(5)-MONOOXYGENASE-RELATED"/>
    <property type="match status" value="1"/>
</dbReference>
<keyword evidence="2" id="KW-0285">Flavoprotein</keyword>
<evidence type="ECO:0000256" key="4">
    <source>
        <dbReference type="ARBA" id="ARBA00023002"/>
    </source>
</evidence>
<accession>A0ABW2CJY7</accession>
<dbReference type="Gene3D" id="3.50.50.60">
    <property type="entry name" value="FAD/NAD(P)-binding domain"/>
    <property type="match status" value="3"/>
</dbReference>
<dbReference type="Proteomes" id="UP001596380">
    <property type="component" value="Unassembled WGS sequence"/>
</dbReference>
<dbReference type="PANTHER" id="PTHR42877:SF4">
    <property type="entry name" value="FAD_NAD(P)-BINDING DOMAIN-CONTAINING PROTEIN-RELATED"/>
    <property type="match status" value="1"/>
</dbReference>
<gene>
    <name evidence="5" type="ORF">ACFQKB_15795</name>
</gene>
<dbReference type="InterPro" id="IPR020946">
    <property type="entry name" value="Flavin_mOase-like"/>
</dbReference>
<dbReference type="GO" id="GO:0004497">
    <property type="term" value="F:monooxygenase activity"/>
    <property type="evidence" value="ECO:0007669"/>
    <property type="project" value="UniProtKB-KW"/>
</dbReference>
<evidence type="ECO:0000313" key="6">
    <source>
        <dbReference type="Proteomes" id="UP001596380"/>
    </source>
</evidence>
<organism evidence="5 6">
    <name type="scientific">Actinomadura yumaensis</name>
    <dbReference type="NCBI Taxonomy" id="111807"/>
    <lineage>
        <taxon>Bacteria</taxon>
        <taxon>Bacillati</taxon>
        <taxon>Actinomycetota</taxon>
        <taxon>Actinomycetes</taxon>
        <taxon>Streptosporangiales</taxon>
        <taxon>Thermomonosporaceae</taxon>
        <taxon>Actinomadura</taxon>
    </lineage>
</organism>
<keyword evidence="5" id="KW-0503">Monooxygenase</keyword>
<keyword evidence="4 5" id="KW-0560">Oxidoreductase</keyword>
<dbReference type="PRINTS" id="PR00368">
    <property type="entry name" value="FADPNR"/>
</dbReference>
<name>A0ABW2CJY7_9ACTN</name>
<dbReference type="InterPro" id="IPR036188">
    <property type="entry name" value="FAD/NAD-bd_sf"/>
</dbReference>
<comment type="caution">
    <text evidence="5">The sequence shown here is derived from an EMBL/GenBank/DDBJ whole genome shotgun (WGS) entry which is preliminary data.</text>
</comment>
<evidence type="ECO:0000256" key="1">
    <source>
        <dbReference type="ARBA" id="ARBA00010139"/>
    </source>
</evidence>
<evidence type="ECO:0000313" key="5">
    <source>
        <dbReference type="EMBL" id="MFC6881231.1"/>
    </source>
</evidence>